<dbReference type="Proteomes" id="UP001178507">
    <property type="component" value="Unassembled WGS sequence"/>
</dbReference>
<accession>A0AA36JHQ6</accession>
<feature type="non-terminal residue" evidence="1">
    <location>
        <position position="1"/>
    </location>
</feature>
<keyword evidence="2" id="KW-1185">Reference proteome</keyword>
<organism evidence="1 2">
    <name type="scientific">Effrenium voratum</name>
    <dbReference type="NCBI Taxonomy" id="2562239"/>
    <lineage>
        <taxon>Eukaryota</taxon>
        <taxon>Sar</taxon>
        <taxon>Alveolata</taxon>
        <taxon>Dinophyceae</taxon>
        <taxon>Suessiales</taxon>
        <taxon>Symbiodiniaceae</taxon>
        <taxon>Effrenium</taxon>
    </lineage>
</organism>
<dbReference type="EMBL" id="CAUJNA010003573">
    <property type="protein sequence ID" value="CAJ1405223.1"/>
    <property type="molecule type" value="Genomic_DNA"/>
</dbReference>
<reference evidence="1" key="1">
    <citation type="submission" date="2023-08" db="EMBL/GenBank/DDBJ databases">
        <authorList>
            <person name="Chen Y."/>
            <person name="Shah S."/>
            <person name="Dougan E. K."/>
            <person name="Thang M."/>
            <person name="Chan C."/>
        </authorList>
    </citation>
    <scope>NUCLEOTIDE SEQUENCE</scope>
</reference>
<comment type="caution">
    <text evidence="1">The sequence shown here is derived from an EMBL/GenBank/DDBJ whole genome shotgun (WGS) entry which is preliminary data.</text>
</comment>
<name>A0AA36JHQ6_9DINO</name>
<sequence>LLYHDTAPAPWWTTLLRRTAIESFFNTTLPPTGPVDGKVYPWSVAHYVNMTSK</sequence>
<gene>
    <name evidence="1" type="ORF">EVOR1521_LOCUS27499</name>
</gene>
<proteinExistence type="predicted"/>
<feature type="non-terminal residue" evidence="1">
    <location>
        <position position="53"/>
    </location>
</feature>
<protein>
    <submittedName>
        <fullName evidence="1">Uncharacterized protein</fullName>
    </submittedName>
</protein>
<evidence type="ECO:0000313" key="1">
    <source>
        <dbReference type="EMBL" id="CAJ1405223.1"/>
    </source>
</evidence>
<dbReference type="AlphaFoldDB" id="A0AA36JHQ6"/>
<evidence type="ECO:0000313" key="2">
    <source>
        <dbReference type="Proteomes" id="UP001178507"/>
    </source>
</evidence>